<dbReference type="AlphaFoldDB" id="A0A0F9M0F5"/>
<evidence type="ECO:0000313" key="1">
    <source>
        <dbReference type="EMBL" id="KKM99138.1"/>
    </source>
</evidence>
<gene>
    <name evidence="1" type="ORF">LCGC14_1150840</name>
</gene>
<organism evidence="1">
    <name type="scientific">marine sediment metagenome</name>
    <dbReference type="NCBI Taxonomy" id="412755"/>
    <lineage>
        <taxon>unclassified sequences</taxon>
        <taxon>metagenomes</taxon>
        <taxon>ecological metagenomes</taxon>
    </lineage>
</organism>
<name>A0A0F9M0F5_9ZZZZ</name>
<reference evidence="1" key="1">
    <citation type="journal article" date="2015" name="Nature">
        <title>Complex archaea that bridge the gap between prokaryotes and eukaryotes.</title>
        <authorList>
            <person name="Spang A."/>
            <person name="Saw J.H."/>
            <person name="Jorgensen S.L."/>
            <person name="Zaremba-Niedzwiedzka K."/>
            <person name="Martijn J."/>
            <person name="Lind A.E."/>
            <person name="van Eijk R."/>
            <person name="Schleper C."/>
            <person name="Guy L."/>
            <person name="Ettema T.J."/>
        </authorList>
    </citation>
    <scope>NUCLEOTIDE SEQUENCE</scope>
</reference>
<protein>
    <submittedName>
        <fullName evidence="1">Uncharacterized protein</fullName>
    </submittedName>
</protein>
<dbReference type="EMBL" id="LAZR01005531">
    <property type="protein sequence ID" value="KKM99138.1"/>
    <property type="molecule type" value="Genomic_DNA"/>
</dbReference>
<comment type="caution">
    <text evidence="1">The sequence shown here is derived from an EMBL/GenBank/DDBJ whole genome shotgun (WGS) entry which is preliminary data.</text>
</comment>
<proteinExistence type="predicted"/>
<accession>A0A0F9M0F5</accession>
<sequence>MNKGYSFEIEEVDFWRLKFPEIDEEYIFRVEGSGRSKNATKTGAQSMLEGDVSLELEKAGLLPKDILIECKHYKTASKKKADSGRPMKSFSVKKEWVDQALHEAEHNGRLSIVAIKFKGIRPNEKELTEKYCWADGHFGNSIHYIVPRHHFMELIAYIKCIKDKNTVDLSQVSTEDLLDEIKNRTLKKG</sequence>